<comment type="caution">
    <text evidence="1">The sequence shown here is derived from an EMBL/GenBank/DDBJ whole genome shotgun (WGS) entry which is preliminary data.</text>
</comment>
<dbReference type="OrthoDB" id="518220at2"/>
<evidence type="ECO:0000313" key="1">
    <source>
        <dbReference type="EMBL" id="GBG16747.1"/>
    </source>
</evidence>
<dbReference type="Proteomes" id="UP000245124">
    <property type="component" value="Unassembled WGS sequence"/>
</dbReference>
<dbReference type="EMBL" id="BDUD01000001">
    <property type="protein sequence ID" value="GBG16747.1"/>
    <property type="molecule type" value="Genomic_DNA"/>
</dbReference>
<name>A0A2R5FEA1_NOSCO</name>
<gene>
    <name evidence="1" type="ORF">NIES4072_03930</name>
</gene>
<dbReference type="AlphaFoldDB" id="A0A2R5FEA1"/>
<organism evidence="1 2">
    <name type="scientific">Nostoc commune NIES-4072</name>
    <dbReference type="NCBI Taxonomy" id="2005467"/>
    <lineage>
        <taxon>Bacteria</taxon>
        <taxon>Bacillati</taxon>
        <taxon>Cyanobacteriota</taxon>
        <taxon>Cyanophyceae</taxon>
        <taxon>Nostocales</taxon>
        <taxon>Nostocaceae</taxon>
        <taxon>Nostoc</taxon>
    </lineage>
</organism>
<keyword evidence="2" id="KW-1185">Reference proteome</keyword>
<evidence type="ECO:0000313" key="2">
    <source>
        <dbReference type="Proteomes" id="UP000245124"/>
    </source>
</evidence>
<proteinExistence type="predicted"/>
<accession>A0A2R5FEA1</accession>
<reference evidence="1 2" key="1">
    <citation type="submission" date="2017-06" db="EMBL/GenBank/DDBJ databases">
        <title>Genome sequencing of cyanobaciteial culture collection at National Institute for Environmental Studies (NIES).</title>
        <authorList>
            <person name="Hirose Y."/>
            <person name="Shimura Y."/>
            <person name="Fujisawa T."/>
            <person name="Nakamura Y."/>
            <person name="Kawachi M."/>
        </authorList>
    </citation>
    <scope>NUCLEOTIDE SEQUENCE [LARGE SCALE GENOMIC DNA]</scope>
    <source>
        <strain evidence="1 2">NIES-4072</strain>
    </source>
</reference>
<protein>
    <submittedName>
        <fullName evidence="1">Uncharacterized protein</fullName>
    </submittedName>
</protein>
<sequence length="68" mass="7688">MKKPLNNFERKQRFVRLILQQSSTTTQLVKQSRCNSLTDSLSILENSGYTGDLAIFVLANLQSLEVEA</sequence>